<evidence type="ECO:0000313" key="2">
    <source>
        <dbReference type="Proteomes" id="UP000593579"/>
    </source>
</evidence>
<accession>A0A7J9D3R1</accession>
<dbReference type="Proteomes" id="UP000593579">
    <property type="component" value="Unassembled WGS sequence"/>
</dbReference>
<sequence>MRRTLAEGIKGNTVVLQQTPCVTSSIEKRGAPITSYFNFHRILGTNTQLTGRVYVTPLTRDRCWSRA</sequence>
<name>A0A7J9D3R1_GOSGO</name>
<dbReference type="EMBL" id="JABEZY010269142">
    <property type="protein sequence ID" value="MBA0755356.1"/>
    <property type="molecule type" value="Genomic_DNA"/>
</dbReference>
<comment type="caution">
    <text evidence="1">The sequence shown here is derived from an EMBL/GenBank/DDBJ whole genome shotgun (WGS) entry which is preliminary data.</text>
</comment>
<protein>
    <submittedName>
        <fullName evidence="1">Uncharacterized protein</fullName>
    </submittedName>
</protein>
<evidence type="ECO:0000313" key="1">
    <source>
        <dbReference type="EMBL" id="MBA0755356.1"/>
    </source>
</evidence>
<proteinExistence type="predicted"/>
<reference evidence="1 2" key="1">
    <citation type="journal article" date="2019" name="Genome Biol. Evol.">
        <title>Insights into the evolution of the New World diploid cottons (Gossypium, subgenus Houzingenia) based on genome sequencing.</title>
        <authorList>
            <person name="Grover C.E."/>
            <person name="Arick M.A. 2nd"/>
            <person name="Thrash A."/>
            <person name="Conover J.L."/>
            <person name="Sanders W.S."/>
            <person name="Peterson D.G."/>
            <person name="Frelichowski J.E."/>
            <person name="Scheffler J.A."/>
            <person name="Scheffler B.E."/>
            <person name="Wendel J.F."/>
        </authorList>
    </citation>
    <scope>NUCLEOTIDE SEQUENCE [LARGE SCALE GENOMIC DNA]</scope>
    <source>
        <strain evidence="1">5</strain>
        <tissue evidence="1">Leaf</tissue>
    </source>
</reference>
<keyword evidence="2" id="KW-1185">Reference proteome</keyword>
<dbReference type="OrthoDB" id="10503781at2759"/>
<dbReference type="AlphaFoldDB" id="A0A7J9D3R1"/>
<gene>
    <name evidence="1" type="ORF">Gogos_005428</name>
</gene>
<organism evidence="1 2">
    <name type="scientific">Gossypium gossypioides</name>
    <name type="common">Mexican cotton</name>
    <name type="synonym">Selera gossypioides</name>
    <dbReference type="NCBI Taxonomy" id="34282"/>
    <lineage>
        <taxon>Eukaryota</taxon>
        <taxon>Viridiplantae</taxon>
        <taxon>Streptophyta</taxon>
        <taxon>Embryophyta</taxon>
        <taxon>Tracheophyta</taxon>
        <taxon>Spermatophyta</taxon>
        <taxon>Magnoliopsida</taxon>
        <taxon>eudicotyledons</taxon>
        <taxon>Gunneridae</taxon>
        <taxon>Pentapetalae</taxon>
        <taxon>rosids</taxon>
        <taxon>malvids</taxon>
        <taxon>Malvales</taxon>
        <taxon>Malvaceae</taxon>
        <taxon>Malvoideae</taxon>
        <taxon>Gossypium</taxon>
    </lineage>
</organism>